<evidence type="ECO:0000313" key="5">
    <source>
        <dbReference type="Proteomes" id="UP000015750"/>
    </source>
</evidence>
<reference evidence="4 5" key="1">
    <citation type="submission" date="2013-06" db="EMBL/GenBank/DDBJ databases">
        <authorList>
            <person name="Weinstock G."/>
            <person name="Sodergren E."/>
            <person name="Lobos E.A."/>
            <person name="Fulton L."/>
            <person name="Fulton R."/>
            <person name="Courtney L."/>
            <person name="Fronick C."/>
            <person name="O'Laughlin M."/>
            <person name="Godfrey J."/>
            <person name="Wilson R.M."/>
            <person name="Miner T."/>
            <person name="Farmer C."/>
            <person name="Delehaunty K."/>
            <person name="Cordes M."/>
            <person name="Minx P."/>
            <person name="Tomlinson C."/>
            <person name="Chen J."/>
            <person name="Wollam A."/>
            <person name="Pepin K.H."/>
            <person name="Bhonagiri V."/>
            <person name="Zhang X."/>
            <person name="Warren W."/>
            <person name="Mitreva M."/>
            <person name="Mardis E.R."/>
            <person name="Wilson R.K."/>
        </authorList>
    </citation>
    <scope>NUCLEOTIDE SEQUENCE [LARGE SCALE GENOMIC DNA]</scope>
    <source>
        <strain evidence="4 5">RP2S-4</strain>
    </source>
</reference>
<feature type="compositionally biased region" description="Basic and acidic residues" evidence="2">
    <location>
        <begin position="772"/>
        <end position="781"/>
    </location>
</feature>
<name>A0ABC9TJC1_ENTFL</name>
<gene>
    <name evidence="4" type="ORF">D358_01490</name>
</gene>
<dbReference type="EMBL" id="ATIR01000044">
    <property type="protein sequence ID" value="EPI08715.1"/>
    <property type="molecule type" value="Genomic_DNA"/>
</dbReference>
<evidence type="ECO:0000256" key="1">
    <source>
        <dbReference type="SAM" id="Coils"/>
    </source>
</evidence>
<sequence length="844" mass="94136">MKSIRGSPMFYTKCRRNESEIKKIIVKRGIVVNLSKKQKKQWKKRLGASVVLLSSVGGIMTTSLTARTVLAEENKKTVVPTTQSTQTKDNKKKDILVNPNNGEKAVKTKSVLKASEYIPVQEDKNTTVVEDGTLIPSKYEFNAQFVKGKTTVEYLGDGWKDKIPVQGGLSESGKHIFHNDIVKGETGVIYHNVSVQGEEVDLRIMVKDFTKLTKYDDAFIAFNDAYAIGFWLNSRMNDLTVENTYLKAGTTEEIEMNGFQTWSDIDWLQSVTLPKSTVDKVDQIIVSPDSWLQVQNNDDGSKKYAELDNVGSEDLDPWAMFTALFTGVSTFEYTFSTNKDLNAELTEDWDGALAWLGNSGYKPAGSEVPAPTKDVTDSDELNVQHNTLENMQEGFTFTVSQTIPGETEKFFHKSFSMTDILIPELEPVGNVRTVDETGEDRSNYFIDKSKDNTVHVVATEEALKTQDFYAHTYSFIFDAQVRSGQSLDKYLQEDGKYHFPNTAKTTIDGKDKDTPTTETVVEDVDTNPQKSFMEKDGSESKDEKIGKKGDEVTYSVRNQLPYNLAGKSLRLTDNVNQVIAIKPETVKVEVTDDNVEEQAPEKGPKPTSERDEKAELAKWIAKGNTYLNHSEAYDQATLKELEKAIEHASATLADENVSKEALQKEIDTLIGLSKRLEGKETAEKVKPEKAKWVDVTDKGTLTVDEKTGQIQWTMSDAGELSGKHYRMSFSGVLKEDVDFSKEKQEDGYAVIPNVVTEEIGDKKKETNEVVYKVKEEPKEETPETPVTPDKPETPTPETPEKPQFLPNTGMSVGTAASAVAIMATTALAGTAYIVKRKKFDKKGD</sequence>
<organism evidence="4 5">
    <name type="scientific">Enterococcus faecalis RP2S-4</name>
    <dbReference type="NCBI Taxonomy" id="1244145"/>
    <lineage>
        <taxon>Bacteria</taxon>
        <taxon>Bacillati</taxon>
        <taxon>Bacillota</taxon>
        <taxon>Bacilli</taxon>
        <taxon>Lactobacillales</taxon>
        <taxon>Enterococcaceae</taxon>
        <taxon>Enterococcus</taxon>
    </lineage>
</organism>
<feature type="compositionally biased region" description="Basic and acidic residues" evidence="2">
    <location>
        <begin position="532"/>
        <end position="547"/>
    </location>
</feature>
<keyword evidence="3" id="KW-0812">Transmembrane</keyword>
<evidence type="ECO:0000256" key="2">
    <source>
        <dbReference type="SAM" id="MobiDB-lite"/>
    </source>
</evidence>
<feature type="region of interest" description="Disordered" evidence="2">
    <location>
        <begin position="528"/>
        <end position="547"/>
    </location>
</feature>
<proteinExistence type="predicted"/>
<dbReference type="Gene3D" id="2.60.40.740">
    <property type="match status" value="1"/>
</dbReference>
<feature type="region of interest" description="Disordered" evidence="2">
    <location>
        <begin position="772"/>
        <end position="809"/>
    </location>
</feature>
<comment type="caution">
    <text evidence="4">The sequence shown here is derived from an EMBL/GenBank/DDBJ whole genome shotgun (WGS) entry which is preliminary data.</text>
</comment>
<dbReference type="Proteomes" id="UP000015750">
    <property type="component" value="Unassembled WGS sequence"/>
</dbReference>
<dbReference type="AlphaFoldDB" id="A0ABC9TJC1"/>
<keyword evidence="3" id="KW-0472">Membrane</keyword>
<evidence type="ECO:0000313" key="4">
    <source>
        <dbReference type="EMBL" id="EPI08715.1"/>
    </source>
</evidence>
<keyword evidence="1" id="KW-0175">Coiled coil</keyword>
<feature type="transmembrane region" description="Helical" evidence="3">
    <location>
        <begin position="812"/>
        <end position="834"/>
    </location>
</feature>
<feature type="compositionally biased region" description="Basic and acidic residues" evidence="2">
    <location>
        <begin position="599"/>
        <end position="612"/>
    </location>
</feature>
<protein>
    <submittedName>
        <fullName evidence="4">LPXTG-motif protein cell wall anchor domain protein</fullName>
    </submittedName>
</protein>
<feature type="region of interest" description="Disordered" evidence="2">
    <location>
        <begin position="592"/>
        <end position="612"/>
    </location>
</feature>
<keyword evidence="3" id="KW-1133">Transmembrane helix</keyword>
<feature type="coiled-coil region" evidence="1">
    <location>
        <begin position="638"/>
        <end position="679"/>
    </location>
</feature>
<evidence type="ECO:0000256" key="3">
    <source>
        <dbReference type="SAM" id="Phobius"/>
    </source>
</evidence>
<accession>A0ABC9TJC1</accession>